<protein>
    <submittedName>
        <fullName evidence="9">AEC family transporter</fullName>
    </submittedName>
</protein>
<feature type="transmembrane region" description="Helical" evidence="8">
    <location>
        <begin position="99"/>
        <end position="121"/>
    </location>
</feature>
<dbReference type="InterPro" id="IPR004776">
    <property type="entry name" value="Mem_transp_PIN-like"/>
</dbReference>
<dbReference type="Pfam" id="PF03547">
    <property type="entry name" value="Mem_trans"/>
    <property type="match status" value="1"/>
</dbReference>
<keyword evidence="10" id="KW-1185">Reference proteome</keyword>
<dbReference type="Proteomes" id="UP000653127">
    <property type="component" value="Unassembled WGS sequence"/>
</dbReference>
<comment type="subcellular location">
    <subcellularLocation>
        <location evidence="1">Cell membrane</location>
        <topology evidence="1">Multi-pass membrane protein</topology>
    </subcellularLocation>
</comment>
<dbReference type="Gene3D" id="1.20.1530.20">
    <property type="match status" value="1"/>
</dbReference>
<organism evidence="9 10">
    <name type="scientific">Ligaoa zhengdingensis</name>
    <dbReference type="NCBI Taxonomy" id="2763658"/>
    <lineage>
        <taxon>Bacteria</taxon>
        <taxon>Bacillati</taxon>
        <taxon>Bacillota</taxon>
        <taxon>Clostridia</taxon>
        <taxon>Eubacteriales</taxon>
        <taxon>Oscillospiraceae</taxon>
        <taxon>Ligaoa</taxon>
    </lineage>
</organism>
<dbReference type="InterPro" id="IPR038770">
    <property type="entry name" value="Na+/solute_symporter_sf"/>
</dbReference>
<name>A0A926DXN6_9FIRM</name>
<gene>
    <name evidence="9" type="ORF">H8711_10370</name>
</gene>
<feature type="transmembrane region" description="Helical" evidence="8">
    <location>
        <begin position="258"/>
        <end position="280"/>
    </location>
</feature>
<comment type="caution">
    <text evidence="9">The sequence shown here is derived from an EMBL/GenBank/DDBJ whole genome shotgun (WGS) entry which is preliminary data.</text>
</comment>
<keyword evidence="3" id="KW-0813">Transport</keyword>
<evidence type="ECO:0000256" key="2">
    <source>
        <dbReference type="ARBA" id="ARBA00010145"/>
    </source>
</evidence>
<evidence type="ECO:0000256" key="5">
    <source>
        <dbReference type="ARBA" id="ARBA00022692"/>
    </source>
</evidence>
<comment type="similarity">
    <text evidence="2">Belongs to the auxin efflux carrier (TC 2.A.69) family.</text>
</comment>
<evidence type="ECO:0000313" key="9">
    <source>
        <dbReference type="EMBL" id="MBC8547328.1"/>
    </source>
</evidence>
<evidence type="ECO:0000256" key="4">
    <source>
        <dbReference type="ARBA" id="ARBA00022475"/>
    </source>
</evidence>
<feature type="transmembrane region" description="Helical" evidence="8">
    <location>
        <begin position="68"/>
        <end position="87"/>
    </location>
</feature>
<dbReference type="PANTHER" id="PTHR36838:SF4">
    <property type="entry name" value="AUXIN EFFLUX CARRIER FAMILY PROTEIN"/>
    <property type="match status" value="1"/>
</dbReference>
<dbReference type="RefSeq" id="WP_249283372.1">
    <property type="nucleotide sequence ID" value="NZ_JACRST010000017.1"/>
</dbReference>
<dbReference type="GO" id="GO:0005886">
    <property type="term" value="C:plasma membrane"/>
    <property type="evidence" value="ECO:0007669"/>
    <property type="project" value="UniProtKB-SubCell"/>
</dbReference>
<feature type="transmembrane region" description="Helical" evidence="8">
    <location>
        <begin position="6"/>
        <end position="25"/>
    </location>
</feature>
<feature type="transmembrane region" description="Helical" evidence="8">
    <location>
        <begin position="165"/>
        <end position="186"/>
    </location>
</feature>
<proteinExistence type="inferred from homology"/>
<dbReference type="AlphaFoldDB" id="A0A926DXN6"/>
<dbReference type="GO" id="GO:0055085">
    <property type="term" value="P:transmembrane transport"/>
    <property type="evidence" value="ECO:0007669"/>
    <property type="project" value="InterPro"/>
</dbReference>
<feature type="transmembrane region" description="Helical" evidence="8">
    <location>
        <begin position="37"/>
        <end position="56"/>
    </location>
</feature>
<feature type="transmembrane region" description="Helical" evidence="8">
    <location>
        <begin position="133"/>
        <end position="153"/>
    </location>
</feature>
<evidence type="ECO:0000313" key="10">
    <source>
        <dbReference type="Proteomes" id="UP000653127"/>
    </source>
</evidence>
<dbReference type="EMBL" id="JACRST010000017">
    <property type="protein sequence ID" value="MBC8547328.1"/>
    <property type="molecule type" value="Genomic_DNA"/>
</dbReference>
<keyword evidence="6 8" id="KW-1133">Transmembrane helix</keyword>
<feature type="transmembrane region" description="Helical" evidence="8">
    <location>
        <begin position="198"/>
        <end position="216"/>
    </location>
</feature>
<dbReference type="PANTHER" id="PTHR36838">
    <property type="entry name" value="AUXIN EFFLUX CARRIER FAMILY PROTEIN"/>
    <property type="match status" value="1"/>
</dbReference>
<evidence type="ECO:0000256" key="1">
    <source>
        <dbReference type="ARBA" id="ARBA00004651"/>
    </source>
</evidence>
<sequence length="317" mass="34053">MENFILCAKIIFPIFAMVGLGYLLRVRGITNDNFIEVGTHILFYVMLPCSLFMNLYGSDFTAVFNLRLVLFVVVTHVAAVLLLSLIMPRFFPDRSQCGIVIQGAFRGNVILLGLPLAANMYGAAGMGPTSLVMAYSIPLYNILGVAVLSIFSADERDHKIHWGEILLKILKNPLVVGTLVAVPFALFRIPLPEVVTDTISDIGGVASAFGLILLGAQIRFPSMRRNRLPIAVAVVIKLILFPAAVLALAVALGCFSAAELGAIFILVSAPMSISSFIMASSMGPDGELAGQMVFVSTAFSLFTLLGGLYMMKCLGLL</sequence>
<accession>A0A926DXN6</accession>
<evidence type="ECO:0000256" key="3">
    <source>
        <dbReference type="ARBA" id="ARBA00022448"/>
    </source>
</evidence>
<evidence type="ECO:0000256" key="6">
    <source>
        <dbReference type="ARBA" id="ARBA00022989"/>
    </source>
</evidence>
<keyword evidence="7 8" id="KW-0472">Membrane</keyword>
<keyword evidence="4" id="KW-1003">Cell membrane</keyword>
<feature type="transmembrane region" description="Helical" evidence="8">
    <location>
        <begin position="292"/>
        <end position="311"/>
    </location>
</feature>
<evidence type="ECO:0000256" key="7">
    <source>
        <dbReference type="ARBA" id="ARBA00023136"/>
    </source>
</evidence>
<feature type="transmembrane region" description="Helical" evidence="8">
    <location>
        <begin position="228"/>
        <end position="252"/>
    </location>
</feature>
<keyword evidence="5 8" id="KW-0812">Transmembrane</keyword>
<evidence type="ECO:0000256" key="8">
    <source>
        <dbReference type="SAM" id="Phobius"/>
    </source>
</evidence>
<reference evidence="9" key="1">
    <citation type="submission" date="2020-08" db="EMBL/GenBank/DDBJ databases">
        <title>Genome public.</title>
        <authorList>
            <person name="Liu C."/>
            <person name="Sun Q."/>
        </authorList>
    </citation>
    <scope>NUCLEOTIDE SEQUENCE</scope>
    <source>
        <strain evidence="9">NSJ-31</strain>
    </source>
</reference>